<keyword evidence="7 9" id="KW-0234">DNA repair</keyword>
<evidence type="ECO:0000256" key="6">
    <source>
        <dbReference type="ARBA" id="ARBA00022840"/>
    </source>
</evidence>
<comment type="similarity">
    <text evidence="2 9">Belongs to the RecN family.</text>
</comment>
<gene>
    <name evidence="11" type="primary">recN</name>
    <name evidence="11" type="ORF">GCM10023184_32860</name>
</gene>
<feature type="domain" description="RecF/RecN/SMC N-terminal" evidence="10">
    <location>
        <begin position="1"/>
        <end position="508"/>
    </location>
</feature>
<dbReference type="Gene3D" id="3.40.50.300">
    <property type="entry name" value="P-loop containing nucleotide triphosphate hydrolases"/>
    <property type="match status" value="2"/>
</dbReference>
<evidence type="ECO:0000256" key="8">
    <source>
        <dbReference type="ARBA" id="ARBA00033408"/>
    </source>
</evidence>
<dbReference type="PIRSF" id="PIRSF003128">
    <property type="entry name" value="RecN"/>
    <property type="match status" value="1"/>
</dbReference>
<dbReference type="InterPro" id="IPR003395">
    <property type="entry name" value="RecF/RecN/SMC_N"/>
</dbReference>
<evidence type="ECO:0000256" key="2">
    <source>
        <dbReference type="ARBA" id="ARBA00009441"/>
    </source>
</evidence>
<keyword evidence="5 9" id="KW-0227">DNA damage</keyword>
<sequence>MLSRLAIQNYAIIDQLEVDFSQNLNIITGETGAGKSILLGALGLILGRRADAGALLHRDRKCIVEGFFSTDALDAAVLQFLQEEELDVQEELVVRREITPAGKSRAFVNDTPVNLSQLNQLSSLLVDLHQQFDTLELGESDFQRQVLDALAGNRAGLKEYKGLFVQWQEARRRLTALEGQKEQFAREFDYHQFQFNELDEAGFKENELEDLDQQLKVQTNAEGIKNALSKAYYEIEESETPMVRCLRSITNGLQPFRDLHPDLPALVQRIESAYIELQDIADEVDRINGHVNSDPATIEQINERLSLGYKLLKKHGVKTTAELLDIRNALGGKLQAVLNIDDAIAAAAKEAEALHGRALALAQKLSAARSKQVAPLEKKVNAMLAQVGMPNARLQVVVSAGTGLQETGIDDIEFLFDANRSGQFQPLRKVASGGELSRLMLCIKSLVATSMDLPTLIFDEIDTGISGEAAKQVGIIMKDLAGARQVICITHQPQIAGKGDRHFFVYKSVNADTVKTSVRILNTDERIVAIAKMLSGEKPTAAALENAREMVMN</sequence>
<accession>A0ABP8HBU8</accession>
<dbReference type="Proteomes" id="UP001501725">
    <property type="component" value="Unassembled WGS sequence"/>
</dbReference>
<evidence type="ECO:0000256" key="9">
    <source>
        <dbReference type="PIRNR" id="PIRNR003128"/>
    </source>
</evidence>
<evidence type="ECO:0000256" key="1">
    <source>
        <dbReference type="ARBA" id="ARBA00003618"/>
    </source>
</evidence>
<keyword evidence="12" id="KW-1185">Reference proteome</keyword>
<dbReference type="SUPFAM" id="SSF52540">
    <property type="entry name" value="P-loop containing nucleoside triphosphate hydrolases"/>
    <property type="match status" value="2"/>
</dbReference>
<name>A0ABP8HBU8_9BACT</name>
<dbReference type="NCBIfam" id="TIGR00634">
    <property type="entry name" value="recN"/>
    <property type="match status" value="1"/>
</dbReference>
<evidence type="ECO:0000256" key="4">
    <source>
        <dbReference type="ARBA" id="ARBA00022741"/>
    </source>
</evidence>
<dbReference type="InterPro" id="IPR027417">
    <property type="entry name" value="P-loop_NTPase"/>
</dbReference>
<dbReference type="CDD" id="cd03241">
    <property type="entry name" value="ABC_RecN"/>
    <property type="match status" value="1"/>
</dbReference>
<keyword evidence="4" id="KW-0547">Nucleotide-binding</keyword>
<evidence type="ECO:0000313" key="12">
    <source>
        <dbReference type="Proteomes" id="UP001501725"/>
    </source>
</evidence>
<dbReference type="RefSeq" id="WP_345256861.1">
    <property type="nucleotide sequence ID" value="NZ_BAABGY010000009.1"/>
</dbReference>
<evidence type="ECO:0000259" key="10">
    <source>
        <dbReference type="Pfam" id="PF02463"/>
    </source>
</evidence>
<keyword evidence="6" id="KW-0067">ATP-binding</keyword>
<dbReference type="Pfam" id="PF02463">
    <property type="entry name" value="SMC_N"/>
    <property type="match status" value="1"/>
</dbReference>
<organism evidence="11 12">
    <name type="scientific">Flaviaesturariibacter amylovorans</name>
    <dbReference type="NCBI Taxonomy" id="1084520"/>
    <lineage>
        <taxon>Bacteria</taxon>
        <taxon>Pseudomonadati</taxon>
        <taxon>Bacteroidota</taxon>
        <taxon>Chitinophagia</taxon>
        <taxon>Chitinophagales</taxon>
        <taxon>Chitinophagaceae</taxon>
        <taxon>Flaviaestuariibacter</taxon>
    </lineage>
</organism>
<protein>
    <recommendedName>
        <fullName evidence="3 9">DNA repair protein RecN</fullName>
    </recommendedName>
    <alternativeName>
        <fullName evidence="8 9">Recombination protein N</fullName>
    </alternativeName>
</protein>
<dbReference type="PANTHER" id="PTHR11059">
    <property type="entry name" value="DNA REPAIR PROTEIN RECN"/>
    <property type="match status" value="1"/>
</dbReference>
<comment type="caution">
    <text evidence="11">The sequence shown here is derived from an EMBL/GenBank/DDBJ whole genome shotgun (WGS) entry which is preliminary data.</text>
</comment>
<reference evidence="12" key="1">
    <citation type="journal article" date="2019" name="Int. J. Syst. Evol. Microbiol.">
        <title>The Global Catalogue of Microorganisms (GCM) 10K type strain sequencing project: providing services to taxonomists for standard genome sequencing and annotation.</title>
        <authorList>
            <consortium name="The Broad Institute Genomics Platform"/>
            <consortium name="The Broad Institute Genome Sequencing Center for Infectious Disease"/>
            <person name="Wu L."/>
            <person name="Ma J."/>
        </authorList>
    </citation>
    <scope>NUCLEOTIDE SEQUENCE [LARGE SCALE GENOMIC DNA]</scope>
    <source>
        <strain evidence="12">JCM 17919</strain>
    </source>
</reference>
<evidence type="ECO:0000256" key="5">
    <source>
        <dbReference type="ARBA" id="ARBA00022763"/>
    </source>
</evidence>
<evidence type="ECO:0000256" key="3">
    <source>
        <dbReference type="ARBA" id="ARBA00021315"/>
    </source>
</evidence>
<dbReference type="InterPro" id="IPR004604">
    <property type="entry name" value="DNA_recomb/repair_RecN"/>
</dbReference>
<proteinExistence type="inferred from homology"/>
<evidence type="ECO:0000256" key="7">
    <source>
        <dbReference type="ARBA" id="ARBA00023204"/>
    </source>
</evidence>
<comment type="function">
    <text evidence="1 9">May be involved in recombinational repair of damaged DNA.</text>
</comment>
<dbReference type="PANTHER" id="PTHR11059:SF0">
    <property type="entry name" value="DNA REPAIR PROTEIN RECN"/>
    <property type="match status" value="1"/>
</dbReference>
<dbReference type="EMBL" id="BAABGY010000009">
    <property type="protein sequence ID" value="GAA4337175.1"/>
    <property type="molecule type" value="Genomic_DNA"/>
</dbReference>
<evidence type="ECO:0000313" key="11">
    <source>
        <dbReference type="EMBL" id="GAA4337175.1"/>
    </source>
</evidence>